<gene>
    <name evidence="4" type="ORF">PV05_04961</name>
</gene>
<name>A0A0D2BUX4_9EURO</name>
<dbReference type="GO" id="GO:0004386">
    <property type="term" value="F:helicase activity"/>
    <property type="evidence" value="ECO:0007669"/>
    <property type="project" value="InterPro"/>
</dbReference>
<dbReference type="InterPro" id="IPR045055">
    <property type="entry name" value="DNA2/NAM7-like"/>
</dbReference>
<organism evidence="4 5">
    <name type="scientific">Exophiala xenobiotica</name>
    <dbReference type="NCBI Taxonomy" id="348802"/>
    <lineage>
        <taxon>Eukaryota</taxon>
        <taxon>Fungi</taxon>
        <taxon>Dikarya</taxon>
        <taxon>Ascomycota</taxon>
        <taxon>Pezizomycotina</taxon>
        <taxon>Eurotiomycetes</taxon>
        <taxon>Chaetothyriomycetidae</taxon>
        <taxon>Chaetothyriales</taxon>
        <taxon>Herpotrichiellaceae</taxon>
        <taxon>Exophiala</taxon>
    </lineage>
</organism>
<dbReference type="PANTHER" id="PTHR10887">
    <property type="entry name" value="DNA2/NAM7 HELICASE FAMILY"/>
    <property type="match status" value="1"/>
</dbReference>
<dbReference type="GeneID" id="25326869"/>
<dbReference type="EMBL" id="KN847319">
    <property type="protein sequence ID" value="KIW56291.1"/>
    <property type="molecule type" value="Genomic_DNA"/>
</dbReference>
<evidence type="ECO:0000313" key="5">
    <source>
        <dbReference type="Proteomes" id="UP000054342"/>
    </source>
</evidence>
<keyword evidence="1" id="KW-0378">Hydrolase</keyword>
<evidence type="ECO:0000313" key="4">
    <source>
        <dbReference type="EMBL" id="KIW56291.1"/>
    </source>
</evidence>
<dbReference type="CDD" id="cd18808">
    <property type="entry name" value="SF1_C_Upf1"/>
    <property type="match status" value="1"/>
</dbReference>
<feature type="domain" description="DNA2/NAM7 helicase-like C-terminal" evidence="3">
    <location>
        <begin position="727"/>
        <end position="927"/>
    </location>
</feature>
<dbReference type="AlphaFoldDB" id="A0A0D2BUX4"/>
<keyword evidence="1" id="KW-0067">ATP-binding</keyword>
<dbReference type="Pfam" id="PF13086">
    <property type="entry name" value="AAA_11"/>
    <property type="match status" value="1"/>
</dbReference>
<sequence>MAQPVQFFKTKPAPQTTAVPTPLQDEFDYEALQLPGVELQLLFEPESPAHLKLAVKEVDRVDTRKPSSAVVKFPAKACGDFKIDKVNTAWYGRVTNNERAPNGEQFLAVSTFHLDLVCAEGLFIEDCPAAFQPLQEYLNTERQLAMVFDITMKRRIFDHARLKFVAEKAAGCLSPWARLYEQLPVLPNVPPRPSVASQRAFLDWDDYKHTFAIGMEYERRLDEGENDSGYKCDVRIIEMPESKNRKFQMIIFCKRKIDLAPGDKAHLWFVDGSDEDSDEDFDTGKIWDVTILPPVPYQPSKCLTATLIRRRDPDSHSYCDDRALVVFQRSAIPSGPDGRDFVLDQKSVEAIIQPDRMESTFKRNRQALEALNDRLTVPDLQGMDKALSDFLLARHPSKITKFDMYASLAETPADPEASLDLNESQKAAVRAGREAAAGFLVCHGGPGTGKTHFVVEAVQPFLKDRGRKHRLLLTSAGNAGADALALAVDRRLNNLISEKLADPDGYVLRVHCVTTEKDIFLSAADIRAQALIDYGQSGPSDESMFGLNETDQELFDHFVQYKEDFLQDARAEHIELSVGHKMLQLAGIIPGATTDTRAWGDLKEMYRQYSRHDIGRSDKEFQSEIEKLFAYSISSATSICCTATGAGNPKVSGPYADAELLVVDEAARVVEYELWPLLAFYQNLVGKILVGDIDQLPPVLKSSGIDMAKARNPRSRVKPNPFVAQLELSFQERIQDAGFQAAFFQVQHRAVPQIAAIFNNVIYEGRLLNHESTRVDRRALAQKVVQHNESTFEYASPLIFFDLPHAVEEYRPGSHSKYNSAYANAALVIVEDLLLAGFGTTEPCTIAILTPYNAEYENLQYAKGWMCERYPQAADVVVDKIDKRQGAEFDIVIVDPCAVIKAGFLQKQRLNVLFSRARCGLYVLGNHMQWSAMEGDRQAWFKKFHDQLKEYRTEWPQEKSLESRFYEV</sequence>
<dbReference type="Proteomes" id="UP000054342">
    <property type="component" value="Unassembled WGS sequence"/>
</dbReference>
<dbReference type="Gene3D" id="3.40.50.300">
    <property type="entry name" value="P-loop containing nucleotide triphosphate hydrolases"/>
    <property type="match status" value="2"/>
</dbReference>
<protein>
    <recommendedName>
        <fullName evidence="6">DNA2/NAM7 helicase-like C-terminal domain-containing protein</fullName>
    </recommendedName>
</protein>
<dbReference type="InterPro" id="IPR047187">
    <property type="entry name" value="SF1_C_Upf1"/>
</dbReference>
<dbReference type="Pfam" id="PF13087">
    <property type="entry name" value="AAA_12"/>
    <property type="match status" value="1"/>
</dbReference>
<dbReference type="PANTHER" id="PTHR10887:SF495">
    <property type="entry name" value="HELICASE SENATAXIN ISOFORM X1-RELATED"/>
    <property type="match status" value="1"/>
</dbReference>
<dbReference type="SUPFAM" id="SSF52540">
    <property type="entry name" value="P-loop containing nucleoside triphosphate hydrolases"/>
    <property type="match status" value="1"/>
</dbReference>
<dbReference type="InterPro" id="IPR041677">
    <property type="entry name" value="DNA2/NAM7_AAA_11"/>
</dbReference>
<reference evidence="4 5" key="1">
    <citation type="submission" date="2015-01" db="EMBL/GenBank/DDBJ databases">
        <title>The Genome Sequence of Exophiala xenobiotica CBS118157.</title>
        <authorList>
            <consortium name="The Broad Institute Genomics Platform"/>
            <person name="Cuomo C."/>
            <person name="de Hoog S."/>
            <person name="Gorbushina A."/>
            <person name="Stielow B."/>
            <person name="Teixiera M."/>
            <person name="Abouelleil A."/>
            <person name="Chapman S.B."/>
            <person name="Priest M."/>
            <person name="Young S.K."/>
            <person name="Wortman J."/>
            <person name="Nusbaum C."/>
            <person name="Birren B."/>
        </authorList>
    </citation>
    <scope>NUCLEOTIDE SEQUENCE [LARGE SCALE GENOMIC DNA]</scope>
    <source>
        <strain evidence="4 5">CBS 118157</strain>
    </source>
</reference>
<evidence type="ECO:0000256" key="1">
    <source>
        <dbReference type="ARBA" id="ARBA00022806"/>
    </source>
</evidence>
<evidence type="ECO:0000259" key="2">
    <source>
        <dbReference type="Pfam" id="PF13086"/>
    </source>
</evidence>
<accession>A0A0D2BUX4</accession>
<evidence type="ECO:0000259" key="3">
    <source>
        <dbReference type="Pfam" id="PF13087"/>
    </source>
</evidence>
<dbReference type="HOGENOM" id="CLU_012799_0_0_1"/>
<dbReference type="RefSeq" id="XP_013316875.1">
    <property type="nucleotide sequence ID" value="XM_013461421.1"/>
</dbReference>
<dbReference type="InterPro" id="IPR027417">
    <property type="entry name" value="P-loop_NTPase"/>
</dbReference>
<dbReference type="OrthoDB" id="4114761at2759"/>
<keyword evidence="1" id="KW-0547">Nucleotide-binding</keyword>
<dbReference type="InterPro" id="IPR041679">
    <property type="entry name" value="DNA2/NAM7-like_C"/>
</dbReference>
<keyword evidence="1" id="KW-0347">Helicase</keyword>
<proteinExistence type="predicted"/>
<evidence type="ECO:0008006" key="6">
    <source>
        <dbReference type="Google" id="ProtNLM"/>
    </source>
</evidence>
<feature type="domain" description="DNA2/NAM7 helicase helicase" evidence="2">
    <location>
        <begin position="421"/>
        <end position="702"/>
    </location>
</feature>
<keyword evidence="5" id="KW-1185">Reference proteome</keyword>